<reference evidence="4 5" key="1">
    <citation type="submission" date="2023-11" db="EMBL/GenBank/DDBJ databases">
        <title>An acidophilic fungus is an integral part of prey digestion in a carnivorous sundew plant.</title>
        <authorList>
            <person name="Tsai I.J."/>
        </authorList>
    </citation>
    <scope>NUCLEOTIDE SEQUENCE [LARGE SCALE GENOMIC DNA]</scope>
    <source>
        <strain evidence="4">169a</strain>
    </source>
</reference>
<dbReference type="SUPFAM" id="SSF48264">
    <property type="entry name" value="Cytochrome P450"/>
    <property type="match status" value="1"/>
</dbReference>
<feature type="transmembrane region" description="Helical" evidence="3">
    <location>
        <begin position="7"/>
        <end position="22"/>
    </location>
</feature>
<dbReference type="InterPro" id="IPR001128">
    <property type="entry name" value="Cyt_P450"/>
</dbReference>
<dbReference type="PRINTS" id="PR00385">
    <property type="entry name" value="P450"/>
</dbReference>
<dbReference type="InterPro" id="IPR002401">
    <property type="entry name" value="Cyt_P450_E_grp-I"/>
</dbReference>
<keyword evidence="3" id="KW-0812">Transmembrane</keyword>
<keyword evidence="2" id="KW-0479">Metal-binding</keyword>
<gene>
    <name evidence="4" type="ORF">R9X50_00636600</name>
</gene>
<dbReference type="AlphaFoldDB" id="A0AAQ3R6R6"/>
<keyword evidence="5" id="KW-1185">Reference proteome</keyword>
<dbReference type="Pfam" id="PF00067">
    <property type="entry name" value="p450"/>
    <property type="match status" value="1"/>
</dbReference>
<keyword evidence="2" id="KW-0349">Heme</keyword>
<dbReference type="InterPro" id="IPR050121">
    <property type="entry name" value="Cytochrome_P450_monoxygenase"/>
</dbReference>
<protein>
    <submittedName>
        <fullName evidence="4">Cytochrome P450</fullName>
    </submittedName>
</protein>
<dbReference type="GO" id="GO:0005506">
    <property type="term" value="F:iron ion binding"/>
    <property type="evidence" value="ECO:0007669"/>
    <property type="project" value="InterPro"/>
</dbReference>
<keyword evidence="3" id="KW-0472">Membrane</keyword>
<dbReference type="GO" id="GO:0016705">
    <property type="term" value="F:oxidoreductase activity, acting on paired donors, with incorporation or reduction of molecular oxygen"/>
    <property type="evidence" value="ECO:0007669"/>
    <property type="project" value="InterPro"/>
</dbReference>
<evidence type="ECO:0000256" key="3">
    <source>
        <dbReference type="SAM" id="Phobius"/>
    </source>
</evidence>
<evidence type="ECO:0000313" key="5">
    <source>
        <dbReference type="Proteomes" id="UP001303373"/>
    </source>
</evidence>
<sequence length="546" mass="62477">MKTRDRAVILVILSAIESYLFLHFRPEWRPLGGIGRLVERFFIANLVLWVGYAVLIYPYFVSHLRKLPSVPGGYFLTGNLLEVRLKQPQGEAVRQWMEKVPNEGLIHFREILGRDALIPTNGAMLKTILHDNNYDYHKPSRLVDIIRLIIGDGLISVEGDMHKFQRKHLLPSFQVKAIRDLYPMFWAKSCELTHRLKEASKEPEIEFGVWCTRVTLDIIGIAGFGRDFESLKNPDDPFVKDYQDLLEPALMKTVFFTMALFLPKAILMNIPFWHIPKNLSRISGTLNEFAYNMCKDRRAELNDLKLNADDREQRKDILSLLIKSNDFTDRELSYQVLTMMGAGHETTSSTLSWCTYLLAQNPEYQNRLRAEVRKHLPSPDNIATENITAAAIDNLPLLHGITQETLRLYPTVPVTLRVPIKETILGDSKLSAGTMIMISPWAINRNTEIWGKGAQEFIPERWIDEDGRINNSGGATNNYSQMTFLHGPRSCIGQGFSRSELKCLLAALVWKYNMQLTRDKDSYYPAGVITTKPANGMWIKFTEIAD</sequence>
<evidence type="ECO:0000313" key="4">
    <source>
        <dbReference type="EMBL" id="WPH03486.1"/>
    </source>
</evidence>
<name>A0AAQ3R6R6_9PEZI</name>
<dbReference type="Proteomes" id="UP001303373">
    <property type="component" value="Chromosome 10"/>
</dbReference>
<feature type="binding site" description="axial binding residue" evidence="2">
    <location>
        <position position="491"/>
    </location>
    <ligand>
        <name>heme</name>
        <dbReference type="ChEBI" id="CHEBI:30413"/>
    </ligand>
    <ligandPart>
        <name>Fe</name>
        <dbReference type="ChEBI" id="CHEBI:18248"/>
    </ligandPart>
</feature>
<feature type="transmembrane region" description="Helical" evidence="3">
    <location>
        <begin position="42"/>
        <end position="60"/>
    </location>
</feature>
<dbReference type="GO" id="GO:0004497">
    <property type="term" value="F:monooxygenase activity"/>
    <property type="evidence" value="ECO:0007669"/>
    <property type="project" value="InterPro"/>
</dbReference>
<comment type="similarity">
    <text evidence="1">Belongs to the cytochrome P450 family.</text>
</comment>
<dbReference type="CDD" id="cd11069">
    <property type="entry name" value="CYP_FUM15-like"/>
    <property type="match status" value="1"/>
</dbReference>
<evidence type="ECO:0000256" key="1">
    <source>
        <dbReference type="ARBA" id="ARBA00010617"/>
    </source>
</evidence>
<evidence type="ECO:0000256" key="2">
    <source>
        <dbReference type="PIRSR" id="PIRSR602401-1"/>
    </source>
</evidence>
<proteinExistence type="inferred from homology"/>
<dbReference type="InterPro" id="IPR036396">
    <property type="entry name" value="Cyt_P450_sf"/>
</dbReference>
<comment type="cofactor">
    <cofactor evidence="2">
        <name>heme</name>
        <dbReference type="ChEBI" id="CHEBI:30413"/>
    </cofactor>
</comment>
<dbReference type="PANTHER" id="PTHR24305:SF166">
    <property type="entry name" value="CYTOCHROME P450 12A4, MITOCHONDRIAL-RELATED"/>
    <property type="match status" value="1"/>
</dbReference>
<accession>A0AAQ3R6R6</accession>
<keyword evidence="2" id="KW-0408">Iron</keyword>
<organism evidence="4 5">
    <name type="scientific">Acrodontium crateriforme</name>
    <dbReference type="NCBI Taxonomy" id="150365"/>
    <lineage>
        <taxon>Eukaryota</taxon>
        <taxon>Fungi</taxon>
        <taxon>Dikarya</taxon>
        <taxon>Ascomycota</taxon>
        <taxon>Pezizomycotina</taxon>
        <taxon>Dothideomycetes</taxon>
        <taxon>Dothideomycetidae</taxon>
        <taxon>Mycosphaerellales</taxon>
        <taxon>Teratosphaeriaceae</taxon>
        <taxon>Acrodontium</taxon>
    </lineage>
</organism>
<dbReference type="GO" id="GO:0020037">
    <property type="term" value="F:heme binding"/>
    <property type="evidence" value="ECO:0007669"/>
    <property type="project" value="InterPro"/>
</dbReference>
<dbReference type="Gene3D" id="1.10.630.10">
    <property type="entry name" value="Cytochrome P450"/>
    <property type="match status" value="1"/>
</dbReference>
<keyword evidence="3" id="KW-1133">Transmembrane helix</keyword>
<dbReference type="EMBL" id="CP138589">
    <property type="protein sequence ID" value="WPH03486.1"/>
    <property type="molecule type" value="Genomic_DNA"/>
</dbReference>
<dbReference type="PRINTS" id="PR00463">
    <property type="entry name" value="EP450I"/>
</dbReference>
<dbReference type="PANTHER" id="PTHR24305">
    <property type="entry name" value="CYTOCHROME P450"/>
    <property type="match status" value="1"/>
</dbReference>
<feature type="transmembrane region" description="Helical" evidence="3">
    <location>
        <begin position="253"/>
        <end position="273"/>
    </location>
</feature>
<dbReference type="FunFam" id="1.10.630.10:FF:000051">
    <property type="entry name" value="Cytochrome P450 monooxygenase (Fum15)"/>
    <property type="match status" value="1"/>
</dbReference>